<comment type="similarity">
    <text evidence="10">Belongs to the G-protein coupled receptor 1 family.</text>
</comment>
<keyword evidence="9 10" id="KW-0807">Transducer</keyword>
<keyword evidence="2" id="KW-1003">Cell membrane</keyword>
<evidence type="ECO:0000256" key="11">
    <source>
        <dbReference type="SAM" id="MobiDB-lite"/>
    </source>
</evidence>
<keyword evidence="3 10" id="KW-0812">Transmembrane</keyword>
<evidence type="ECO:0000256" key="3">
    <source>
        <dbReference type="ARBA" id="ARBA00022692"/>
    </source>
</evidence>
<feature type="transmembrane region" description="Helical" evidence="12">
    <location>
        <begin position="88"/>
        <end position="113"/>
    </location>
</feature>
<feature type="region of interest" description="Disordered" evidence="11">
    <location>
        <begin position="315"/>
        <end position="343"/>
    </location>
</feature>
<evidence type="ECO:0000256" key="12">
    <source>
        <dbReference type="SAM" id="Phobius"/>
    </source>
</evidence>
<keyword evidence="6 12" id="KW-0472">Membrane</keyword>
<dbReference type="SMART" id="SM01381">
    <property type="entry name" value="7TM_GPCR_Srsx"/>
    <property type="match status" value="1"/>
</dbReference>
<dbReference type="Pfam" id="PF00001">
    <property type="entry name" value="7tm_1"/>
    <property type="match status" value="1"/>
</dbReference>
<dbReference type="Gene3D" id="1.20.1070.10">
    <property type="entry name" value="Rhodopsin 7-helix transmembrane proteins"/>
    <property type="match status" value="2"/>
</dbReference>
<evidence type="ECO:0000256" key="1">
    <source>
        <dbReference type="ARBA" id="ARBA00004651"/>
    </source>
</evidence>
<evidence type="ECO:0000256" key="8">
    <source>
        <dbReference type="ARBA" id="ARBA00023170"/>
    </source>
</evidence>
<evidence type="ECO:0000256" key="6">
    <source>
        <dbReference type="ARBA" id="ARBA00023136"/>
    </source>
</evidence>
<feature type="transmembrane region" description="Helical" evidence="12">
    <location>
        <begin position="167"/>
        <end position="189"/>
    </location>
</feature>
<feature type="transmembrane region" description="Helical" evidence="12">
    <location>
        <begin position="125"/>
        <end position="146"/>
    </location>
</feature>
<keyword evidence="15" id="KW-1185">Reference proteome</keyword>
<sequence>MDWMMTGIILNHSQLEVSSASEDINYTYRYLNESDHLEYGNMTSVSEVLNTAITVFGIFVIVATVLGNLLVIAAIFCDRRLRRVGNIFIVNLAISDILVGVLVTPLALFYQLSDYWPFGLQLCNFWVSVDVICCTASIVNLCVISYDRYNAIIRPLKYARQRTAKRAFALVVFVWLYAVVIAVPPFFGWRKQSEIDNHLICGISQELGYTFYSTIAAFYLPLLIHDFLLCQNISSDKLRSENPQRLRQDSTTSTTSSTIHRRSTVEMPSDIRTGTFLLGARNSSVCSTADVVIEISQGRRKQTIQRRMFQRQISNLTSDSSGTCSTSTTGTSETSFSDSSSDRRSIQRASNVLHNLVAANLIEIASLQESLKAVKFTQRPRDVQCASSGDELEREKEIPPVLKEEEKEETPLPDLPLKRKCKNFSLPQERRAVKTLGIVVGCFVVCWVPFFVVELLKPLCVDCYIDPIIKNTVMWLGYCNSACNPVIYTFFNKDFRCAFKKIFQCKSYASPTYL</sequence>
<feature type="transmembrane region" description="Helical" evidence="12">
    <location>
        <begin position="432"/>
        <end position="453"/>
    </location>
</feature>
<comment type="subcellular location">
    <subcellularLocation>
        <location evidence="1">Cell membrane</location>
        <topology evidence="1">Multi-pass membrane protein</topology>
    </subcellularLocation>
</comment>
<keyword evidence="7" id="KW-1015">Disulfide bond</keyword>
<reference evidence="14 15" key="1">
    <citation type="submission" date="2022-12" db="EMBL/GenBank/DDBJ databases">
        <title>Chromosome-level genome of Tegillarca granosa.</title>
        <authorList>
            <person name="Kim J."/>
        </authorList>
    </citation>
    <scope>NUCLEOTIDE SEQUENCE [LARGE SCALE GENOMIC DNA]</scope>
    <source>
        <strain evidence="14">Teg-2019</strain>
        <tissue evidence="14">Adductor muscle</tissue>
    </source>
</reference>
<evidence type="ECO:0000313" key="14">
    <source>
        <dbReference type="EMBL" id="KAJ8317615.1"/>
    </source>
</evidence>
<dbReference type="PANTHER" id="PTHR24248:SF199">
    <property type="entry name" value="IP13425P-RELATED"/>
    <property type="match status" value="1"/>
</dbReference>
<dbReference type="PRINTS" id="PR00237">
    <property type="entry name" value="GPCRRHODOPSN"/>
</dbReference>
<dbReference type="Proteomes" id="UP001217089">
    <property type="component" value="Unassembled WGS sequence"/>
</dbReference>
<evidence type="ECO:0000256" key="9">
    <source>
        <dbReference type="ARBA" id="ARBA00023224"/>
    </source>
</evidence>
<keyword evidence="4 12" id="KW-1133">Transmembrane helix</keyword>
<dbReference type="EMBL" id="JARBDR010000246">
    <property type="protein sequence ID" value="KAJ8317615.1"/>
    <property type="molecule type" value="Genomic_DNA"/>
</dbReference>
<gene>
    <name evidence="14" type="ORF">KUTeg_005519</name>
</gene>
<name>A0ABQ9FK08_TEGGR</name>
<feature type="domain" description="G-protein coupled receptors family 1 profile" evidence="13">
    <location>
        <begin position="67"/>
        <end position="488"/>
    </location>
</feature>
<keyword evidence="5 10" id="KW-0297">G-protein coupled receptor</keyword>
<feature type="transmembrane region" description="Helical" evidence="12">
    <location>
        <begin position="209"/>
        <end position="229"/>
    </location>
</feature>
<evidence type="ECO:0000256" key="7">
    <source>
        <dbReference type="ARBA" id="ARBA00023157"/>
    </source>
</evidence>
<keyword evidence="8 10" id="KW-0675">Receptor</keyword>
<evidence type="ECO:0000256" key="2">
    <source>
        <dbReference type="ARBA" id="ARBA00022475"/>
    </source>
</evidence>
<comment type="caution">
    <text evidence="14">The sequence shown here is derived from an EMBL/GenBank/DDBJ whole genome shotgun (WGS) entry which is preliminary data.</text>
</comment>
<dbReference type="SUPFAM" id="SSF81321">
    <property type="entry name" value="Family A G protein-coupled receptor-like"/>
    <property type="match status" value="1"/>
</dbReference>
<evidence type="ECO:0000256" key="4">
    <source>
        <dbReference type="ARBA" id="ARBA00022989"/>
    </source>
</evidence>
<feature type="region of interest" description="Disordered" evidence="11">
    <location>
        <begin position="241"/>
        <end position="264"/>
    </location>
</feature>
<feature type="transmembrane region" description="Helical" evidence="12">
    <location>
        <begin position="473"/>
        <end position="491"/>
    </location>
</feature>
<accession>A0ABQ9FK08</accession>
<feature type="transmembrane region" description="Helical" evidence="12">
    <location>
        <begin position="52"/>
        <end position="76"/>
    </location>
</feature>
<dbReference type="InterPro" id="IPR000276">
    <property type="entry name" value="GPCR_Rhodpsn"/>
</dbReference>
<proteinExistence type="inferred from homology"/>
<dbReference type="InterPro" id="IPR017452">
    <property type="entry name" value="GPCR_Rhodpsn_7TM"/>
</dbReference>
<dbReference type="PROSITE" id="PS00237">
    <property type="entry name" value="G_PROTEIN_RECEP_F1_1"/>
    <property type="match status" value="1"/>
</dbReference>
<evidence type="ECO:0000259" key="13">
    <source>
        <dbReference type="PROSITE" id="PS50262"/>
    </source>
</evidence>
<evidence type="ECO:0000256" key="10">
    <source>
        <dbReference type="RuleBase" id="RU000688"/>
    </source>
</evidence>
<dbReference type="PROSITE" id="PS50262">
    <property type="entry name" value="G_PROTEIN_RECEP_F1_2"/>
    <property type="match status" value="1"/>
</dbReference>
<organism evidence="14 15">
    <name type="scientific">Tegillarca granosa</name>
    <name type="common">Malaysian cockle</name>
    <name type="synonym">Anadara granosa</name>
    <dbReference type="NCBI Taxonomy" id="220873"/>
    <lineage>
        <taxon>Eukaryota</taxon>
        <taxon>Metazoa</taxon>
        <taxon>Spiralia</taxon>
        <taxon>Lophotrochozoa</taxon>
        <taxon>Mollusca</taxon>
        <taxon>Bivalvia</taxon>
        <taxon>Autobranchia</taxon>
        <taxon>Pteriomorphia</taxon>
        <taxon>Arcoida</taxon>
        <taxon>Arcoidea</taxon>
        <taxon>Arcidae</taxon>
        <taxon>Tegillarca</taxon>
    </lineage>
</organism>
<evidence type="ECO:0000313" key="15">
    <source>
        <dbReference type="Proteomes" id="UP001217089"/>
    </source>
</evidence>
<feature type="compositionally biased region" description="Low complexity" evidence="11">
    <location>
        <begin position="317"/>
        <end position="339"/>
    </location>
</feature>
<dbReference type="PANTHER" id="PTHR24248">
    <property type="entry name" value="ADRENERGIC RECEPTOR-RELATED G-PROTEIN COUPLED RECEPTOR"/>
    <property type="match status" value="1"/>
</dbReference>
<evidence type="ECO:0000256" key="5">
    <source>
        <dbReference type="ARBA" id="ARBA00023040"/>
    </source>
</evidence>
<protein>
    <recommendedName>
        <fullName evidence="13">G-protein coupled receptors family 1 profile domain-containing protein</fullName>
    </recommendedName>
</protein>